<feature type="coiled-coil region" evidence="1">
    <location>
        <begin position="669"/>
        <end position="751"/>
    </location>
</feature>
<feature type="region of interest" description="Disordered" evidence="2">
    <location>
        <begin position="291"/>
        <end position="327"/>
    </location>
</feature>
<feature type="region of interest" description="Disordered" evidence="2">
    <location>
        <begin position="482"/>
        <end position="508"/>
    </location>
</feature>
<feature type="compositionally biased region" description="Basic residues" evidence="2">
    <location>
        <begin position="772"/>
        <end position="784"/>
    </location>
</feature>
<evidence type="ECO:0000256" key="2">
    <source>
        <dbReference type="SAM" id="MobiDB-lite"/>
    </source>
</evidence>
<evidence type="ECO:0000256" key="1">
    <source>
        <dbReference type="SAM" id="Coils"/>
    </source>
</evidence>
<protein>
    <submittedName>
        <fullName evidence="3 4">Uncharacterized protein</fullName>
    </submittedName>
</protein>
<accession>L1J305</accession>
<feature type="region of interest" description="Disordered" evidence="2">
    <location>
        <begin position="625"/>
        <end position="663"/>
    </location>
</feature>
<gene>
    <name evidence="3" type="ORF">GUITHDRAFT_111494</name>
</gene>
<keyword evidence="1" id="KW-0175">Coiled coil</keyword>
<dbReference type="KEGG" id="gtt:GUITHDRAFT_111494"/>
<dbReference type="EnsemblProtists" id="EKX42519">
    <property type="protein sequence ID" value="EKX42519"/>
    <property type="gene ID" value="GUITHDRAFT_111494"/>
</dbReference>
<feature type="compositionally biased region" description="Basic and acidic residues" evidence="2">
    <location>
        <begin position="439"/>
        <end position="466"/>
    </location>
</feature>
<evidence type="ECO:0000313" key="5">
    <source>
        <dbReference type="Proteomes" id="UP000011087"/>
    </source>
</evidence>
<feature type="region of interest" description="Disordered" evidence="2">
    <location>
        <begin position="752"/>
        <end position="797"/>
    </location>
</feature>
<dbReference type="AlphaFoldDB" id="L1J305"/>
<keyword evidence="5" id="KW-1185">Reference proteome</keyword>
<reference evidence="4" key="3">
    <citation type="submission" date="2016-03" db="UniProtKB">
        <authorList>
            <consortium name="EnsemblProtists"/>
        </authorList>
    </citation>
    <scope>IDENTIFICATION</scope>
</reference>
<feature type="region of interest" description="Disordered" evidence="2">
    <location>
        <begin position="1"/>
        <end position="21"/>
    </location>
</feature>
<reference evidence="3 5" key="1">
    <citation type="journal article" date="2012" name="Nature">
        <title>Algal genomes reveal evolutionary mosaicism and the fate of nucleomorphs.</title>
        <authorList>
            <consortium name="DOE Joint Genome Institute"/>
            <person name="Curtis B.A."/>
            <person name="Tanifuji G."/>
            <person name="Burki F."/>
            <person name="Gruber A."/>
            <person name="Irimia M."/>
            <person name="Maruyama S."/>
            <person name="Arias M.C."/>
            <person name="Ball S.G."/>
            <person name="Gile G.H."/>
            <person name="Hirakawa Y."/>
            <person name="Hopkins J.F."/>
            <person name="Kuo A."/>
            <person name="Rensing S.A."/>
            <person name="Schmutz J."/>
            <person name="Symeonidi A."/>
            <person name="Elias M."/>
            <person name="Eveleigh R.J."/>
            <person name="Herman E.K."/>
            <person name="Klute M.J."/>
            <person name="Nakayama T."/>
            <person name="Obornik M."/>
            <person name="Reyes-Prieto A."/>
            <person name="Armbrust E.V."/>
            <person name="Aves S.J."/>
            <person name="Beiko R.G."/>
            <person name="Coutinho P."/>
            <person name="Dacks J.B."/>
            <person name="Durnford D.G."/>
            <person name="Fast N.M."/>
            <person name="Green B.R."/>
            <person name="Grisdale C.J."/>
            <person name="Hempel F."/>
            <person name="Henrissat B."/>
            <person name="Hoppner M.P."/>
            <person name="Ishida K."/>
            <person name="Kim E."/>
            <person name="Koreny L."/>
            <person name="Kroth P.G."/>
            <person name="Liu Y."/>
            <person name="Malik S.B."/>
            <person name="Maier U.G."/>
            <person name="McRose D."/>
            <person name="Mock T."/>
            <person name="Neilson J.A."/>
            <person name="Onodera N.T."/>
            <person name="Poole A.M."/>
            <person name="Pritham E.J."/>
            <person name="Richards T.A."/>
            <person name="Rocap G."/>
            <person name="Roy S.W."/>
            <person name="Sarai C."/>
            <person name="Schaack S."/>
            <person name="Shirato S."/>
            <person name="Slamovits C.H."/>
            <person name="Spencer D.F."/>
            <person name="Suzuki S."/>
            <person name="Worden A.Z."/>
            <person name="Zauner S."/>
            <person name="Barry K."/>
            <person name="Bell C."/>
            <person name="Bharti A.K."/>
            <person name="Crow J.A."/>
            <person name="Grimwood J."/>
            <person name="Kramer R."/>
            <person name="Lindquist E."/>
            <person name="Lucas S."/>
            <person name="Salamov A."/>
            <person name="McFadden G.I."/>
            <person name="Lane C.E."/>
            <person name="Keeling P.J."/>
            <person name="Gray M.W."/>
            <person name="Grigoriev I.V."/>
            <person name="Archibald J.M."/>
        </authorList>
    </citation>
    <scope>NUCLEOTIDE SEQUENCE</scope>
    <source>
        <strain evidence="3 5">CCMP2712</strain>
    </source>
</reference>
<evidence type="ECO:0000313" key="4">
    <source>
        <dbReference type="EnsemblProtists" id="EKX42519"/>
    </source>
</evidence>
<sequence>MLAAEGRVSARRQSSSPKYSDIHAEIASGYESKSENIDESIVGPAAAPIPDVSLNLPITPKGTKAPIASDRPDGTQVKDVTPLAPDFRKPIFCLSVAVLNACNMQRARGVGLRACSCEVQVGKVNRSTRTVFTSSGDVRLDDGRRMFFKVFDRAQRITLRLMEGRGFERVEVGRFQTLAQAIHEKLESSKGHTMTASLISGTGRLLYGRNGSSPVGLKIQFQLEEAVEACDFEDRHQTNLDDSNESQGFREALALCCAQLLQACVRRHAVQVQRDRDEQCRRVKLELDQSALGEGEPTLSAGGTIGEEAQDDDEPALKDGGLDSMAPHAEDTIDVEGAGKAVEGVEEATVERFDALEVAGNVKAKEGGRYLPVLVVASNELMEDIRQAASELGEEGVVFLDGGVEALKRCLRQSARAGEPRRRSNDPADAMGALPASEDAIRSGEAKAQQEREQREQLVEREQQQQEREEVLAIEWHSAGKKEEKELLSSDAGESSRHHDDSAEKRKKAEAAAGLVVISQTESSIPRLDHQEVEKVEEVGDSQAWTEEMLRSLQDVRAVWVQTARVPRLLELADKRPRHGGRAPSAPTIVIDDEHLLDDRLSSIVQEAQEAALASLPPSVRFLRSSTPGELSLPPAHGRGATRVPDAPRARGSHARGRGGAQEKLKSLLQRMNARMASLLYDADKLDREIFSDMQEADEKLERVMKEEATERMQLACDRILRMETECDVGLRECAERLEKAERALADELHDVRGGGQLEAEKEEEGRARERMRQRRAAKSRTSKKWSSMMGCYITSR</sequence>
<proteinExistence type="predicted"/>
<name>L1J305_GUITC</name>
<reference evidence="5" key="2">
    <citation type="submission" date="2012-11" db="EMBL/GenBank/DDBJ databases">
        <authorList>
            <person name="Kuo A."/>
            <person name="Curtis B.A."/>
            <person name="Tanifuji G."/>
            <person name="Burki F."/>
            <person name="Gruber A."/>
            <person name="Irimia M."/>
            <person name="Maruyama S."/>
            <person name="Arias M.C."/>
            <person name="Ball S.G."/>
            <person name="Gile G.H."/>
            <person name="Hirakawa Y."/>
            <person name="Hopkins J.F."/>
            <person name="Rensing S.A."/>
            <person name="Schmutz J."/>
            <person name="Symeonidi A."/>
            <person name="Elias M."/>
            <person name="Eveleigh R.J."/>
            <person name="Herman E.K."/>
            <person name="Klute M.J."/>
            <person name="Nakayama T."/>
            <person name="Obornik M."/>
            <person name="Reyes-Prieto A."/>
            <person name="Armbrust E.V."/>
            <person name="Aves S.J."/>
            <person name="Beiko R.G."/>
            <person name="Coutinho P."/>
            <person name="Dacks J.B."/>
            <person name="Durnford D.G."/>
            <person name="Fast N.M."/>
            <person name="Green B.R."/>
            <person name="Grisdale C."/>
            <person name="Hempe F."/>
            <person name="Henrissat B."/>
            <person name="Hoppner M.P."/>
            <person name="Ishida K.-I."/>
            <person name="Kim E."/>
            <person name="Koreny L."/>
            <person name="Kroth P.G."/>
            <person name="Liu Y."/>
            <person name="Malik S.-B."/>
            <person name="Maier U.G."/>
            <person name="McRose D."/>
            <person name="Mock T."/>
            <person name="Neilson J.A."/>
            <person name="Onodera N.T."/>
            <person name="Poole A.M."/>
            <person name="Pritham E.J."/>
            <person name="Richards T.A."/>
            <person name="Rocap G."/>
            <person name="Roy S.W."/>
            <person name="Sarai C."/>
            <person name="Schaack S."/>
            <person name="Shirato S."/>
            <person name="Slamovits C.H."/>
            <person name="Spencer D.F."/>
            <person name="Suzuki S."/>
            <person name="Worden A.Z."/>
            <person name="Zauner S."/>
            <person name="Barry K."/>
            <person name="Bell C."/>
            <person name="Bharti A.K."/>
            <person name="Crow J.A."/>
            <person name="Grimwood J."/>
            <person name="Kramer R."/>
            <person name="Lindquist E."/>
            <person name="Lucas S."/>
            <person name="Salamov A."/>
            <person name="McFadden G.I."/>
            <person name="Lane C.E."/>
            <person name="Keeling P.J."/>
            <person name="Gray M.W."/>
            <person name="Grigoriev I.V."/>
            <person name="Archibald J.M."/>
        </authorList>
    </citation>
    <scope>NUCLEOTIDE SEQUENCE</scope>
    <source>
        <strain evidence="5">CCMP2712</strain>
    </source>
</reference>
<dbReference type="PaxDb" id="55529-EKX42519"/>
<dbReference type="EMBL" id="JH993016">
    <property type="protein sequence ID" value="EKX42519.1"/>
    <property type="molecule type" value="Genomic_DNA"/>
</dbReference>
<feature type="region of interest" description="Disordered" evidence="2">
    <location>
        <begin position="413"/>
        <end position="466"/>
    </location>
</feature>
<evidence type="ECO:0000313" key="3">
    <source>
        <dbReference type="EMBL" id="EKX42519.1"/>
    </source>
</evidence>
<dbReference type="HOGENOM" id="CLU_352844_0_0_1"/>
<dbReference type="RefSeq" id="XP_005829499.1">
    <property type="nucleotide sequence ID" value="XM_005829442.1"/>
</dbReference>
<organism evidence="3">
    <name type="scientific">Guillardia theta (strain CCMP2712)</name>
    <name type="common">Cryptophyte</name>
    <dbReference type="NCBI Taxonomy" id="905079"/>
    <lineage>
        <taxon>Eukaryota</taxon>
        <taxon>Cryptophyceae</taxon>
        <taxon>Pyrenomonadales</taxon>
        <taxon>Geminigeraceae</taxon>
        <taxon>Guillardia</taxon>
    </lineage>
</organism>
<dbReference type="Proteomes" id="UP000011087">
    <property type="component" value="Unassembled WGS sequence"/>
</dbReference>
<dbReference type="GeneID" id="17299229"/>